<keyword evidence="5" id="KW-0732">Signal</keyword>
<keyword evidence="4" id="KW-0472">Membrane</keyword>
<evidence type="ECO:0000259" key="6">
    <source>
        <dbReference type="Pfam" id="PF13675"/>
    </source>
</evidence>
<reference evidence="7 8" key="1">
    <citation type="submission" date="2020-08" db="EMBL/GenBank/DDBJ databases">
        <title>Genomic Encyclopedia of Type Strains, Phase IV (KMG-IV): sequencing the most valuable type-strain genomes for metagenomic binning, comparative biology and taxonomic classification.</title>
        <authorList>
            <person name="Goeker M."/>
        </authorList>
    </citation>
    <scope>NUCLEOTIDE SEQUENCE [LARGE SCALE GENOMIC DNA]</scope>
    <source>
        <strain evidence="7 8">DSM 23958</strain>
    </source>
</reference>
<sequence>MSHRSIARRHVLLLGSSLIYMPAWAQVRDLNDAINKAGRQRMLSQRCAKAWLALAQGVRREQAERVLADSMALFDRQLVELRAFATASGPRNTLAELEPRWSAYKIALVGAVPQRAGADPVLAAAGQVLALAHQSTEQLEQLSGQPSGRWVNLAGRQRMLSQRMAAAYLAASWGVQSASQQQALQLAQQEFRAAHTQLLAARENTTLLNQELARVGQQFTFFEAALQSLQPGQPNPRAQDEVFSTSERILQLMDGITGQYARSV</sequence>
<evidence type="ECO:0000256" key="5">
    <source>
        <dbReference type="SAM" id="SignalP"/>
    </source>
</evidence>
<dbReference type="Pfam" id="PF13675">
    <property type="entry name" value="PilJ"/>
    <property type="match status" value="2"/>
</dbReference>
<keyword evidence="2" id="KW-0812">Transmembrane</keyword>
<feature type="chain" id="PRO_5032457479" description="NarX-like N-terminal domain-containing protein" evidence="5">
    <location>
        <begin position="26"/>
        <end position="264"/>
    </location>
</feature>
<keyword evidence="8" id="KW-1185">Reference proteome</keyword>
<comment type="subcellular location">
    <subcellularLocation>
        <location evidence="1">Membrane</location>
        <topology evidence="1">Multi-pass membrane protein</topology>
    </subcellularLocation>
</comment>
<dbReference type="Proteomes" id="UP000554837">
    <property type="component" value="Unassembled WGS sequence"/>
</dbReference>
<dbReference type="AlphaFoldDB" id="A0A840RZ55"/>
<evidence type="ECO:0000256" key="4">
    <source>
        <dbReference type="ARBA" id="ARBA00023136"/>
    </source>
</evidence>
<proteinExistence type="predicted"/>
<evidence type="ECO:0000256" key="3">
    <source>
        <dbReference type="ARBA" id="ARBA00022989"/>
    </source>
</evidence>
<comment type="caution">
    <text evidence="7">The sequence shown here is derived from an EMBL/GenBank/DDBJ whole genome shotgun (WGS) entry which is preliminary data.</text>
</comment>
<evidence type="ECO:0000256" key="2">
    <source>
        <dbReference type="ARBA" id="ARBA00022692"/>
    </source>
</evidence>
<protein>
    <recommendedName>
        <fullName evidence="6">NarX-like N-terminal domain-containing protein</fullName>
    </recommendedName>
</protein>
<evidence type="ECO:0000313" key="8">
    <source>
        <dbReference type="Proteomes" id="UP000554837"/>
    </source>
</evidence>
<evidence type="ECO:0000313" key="7">
    <source>
        <dbReference type="EMBL" id="MBB5203265.1"/>
    </source>
</evidence>
<gene>
    <name evidence="7" type="ORF">HNQ51_000558</name>
</gene>
<organism evidence="7 8">
    <name type="scientific">Inhella inkyongensis</name>
    <dbReference type="NCBI Taxonomy" id="392593"/>
    <lineage>
        <taxon>Bacteria</taxon>
        <taxon>Pseudomonadati</taxon>
        <taxon>Pseudomonadota</taxon>
        <taxon>Betaproteobacteria</taxon>
        <taxon>Burkholderiales</taxon>
        <taxon>Sphaerotilaceae</taxon>
        <taxon>Inhella</taxon>
    </lineage>
</organism>
<evidence type="ECO:0000256" key="1">
    <source>
        <dbReference type="ARBA" id="ARBA00004141"/>
    </source>
</evidence>
<feature type="domain" description="NarX-like N-terminal" evidence="6">
    <location>
        <begin position="147"/>
        <end position="202"/>
    </location>
</feature>
<dbReference type="GO" id="GO:0016020">
    <property type="term" value="C:membrane"/>
    <property type="evidence" value="ECO:0007669"/>
    <property type="project" value="UniProtKB-SubCell"/>
</dbReference>
<dbReference type="OrthoDB" id="952521at2"/>
<dbReference type="InterPro" id="IPR029095">
    <property type="entry name" value="NarX-like_N"/>
</dbReference>
<keyword evidence="3" id="KW-1133">Transmembrane helix</keyword>
<dbReference type="RefSeq" id="WP_138857667.1">
    <property type="nucleotide sequence ID" value="NZ_CP040709.1"/>
</dbReference>
<feature type="domain" description="NarX-like N-terminal" evidence="6">
    <location>
        <begin position="26"/>
        <end position="109"/>
    </location>
</feature>
<feature type="signal peptide" evidence="5">
    <location>
        <begin position="1"/>
        <end position="25"/>
    </location>
</feature>
<dbReference type="EMBL" id="JACHHO010000001">
    <property type="protein sequence ID" value="MBB5203265.1"/>
    <property type="molecule type" value="Genomic_DNA"/>
</dbReference>
<name>A0A840RZ55_9BURK</name>
<accession>A0A840RZ55</accession>